<dbReference type="EMBL" id="CABIKO010000173">
    <property type="protein sequence ID" value="VVA29774.1"/>
    <property type="molecule type" value="Genomic_DNA"/>
</dbReference>
<name>A0A5E4FQM5_PRUDU</name>
<comment type="similarity">
    <text evidence="1">Belongs to the UDP-glycosyltransferase family.</text>
</comment>
<reference evidence="4" key="1">
    <citation type="journal article" date="2020" name="Plant J.">
        <title>Transposons played a major role in the diversification between the closely related almond and peach genomes: results from the almond genome sequence.</title>
        <authorList>
            <person name="Alioto T."/>
            <person name="Alexiou K.G."/>
            <person name="Bardil A."/>
            <person name="Barteri F."/>
            <person name="Castanera R."/>
            <person name="Cruz F."/>
            <person name="Dhingra A."/>
            <person name="Duval H."/>
            <person name="Fernandez I Marti A."/>
            <person name="Frias L."/>
            <person name="Galan B."/>
            <person name="Garcia J.L."/>
            <person name="Howad W."/>
            <person name="Gomez-Garrido J."/>
            <person name="Gut M."/>
            <person name="Julca I."/>
            <person name="Morata J."/>
            <person name="Puigdomenech P."/>
            <person name="Ribeca P."/>
            <person name="Rubio Cabetas M.J."/>
            <person name="Vlasova A."/>
            <person name="Wirthensohn M."/>
            <person name="Garcia-Mas J."/>
            <person name="Gabaldon T."/>
            <person name="Casacuberta J.M."/>
            <person name="Arus P."/>
        </authorList>
    </citation>
    <scope>NUCLEOTIDE SEQUENCE [LARGE SCALE GENOMIC DNA]</scope>
    <source>
        <strain evidence="4">cv. Texas</strain>
    </source>
</reference>
<dbReference type="Gene3D" id="3.40.50.2000">
    <property type="entry name" value="Glycogen Phosphorylase B"/>
    <property type="match status" value="1"/>
</dbReference>
<dbReference type="GO" id="GO:0080044">
    <property type="term" value="F:quercetin 7-O-glucosyltransferase activity"/>
    <property type="evidence" value="ECO:0007669"/>
    <property type="project" value="TreeGrafter"/>
</dbReference>
<keyword evidence="2" id="KW-0328">Glycosyltransferase</keyword>
<dbReference type="InParanoid" id="A0A5E4FQM5"/>
<dbReference type="Gramene" id="VVA29774">
    <property type="protein sequence ID" value="VVA29774"/>
    <property type="gene ID" value="Prudul26B035681"/>
</dbReference>
<dbReference type="GO" id="GO:0080043">
    <property type="term" value="F:quercetin 3-O-glucosyltransferase activity"/>
    <property type="evidence" value="ECO:0007669"/>
    <property type="project" value="TreeGrafter"/>
</dbReference>
<organism evidence="3 4">
    <name type="scientific">Prunus dulcis</name>
    <name type="common">Almond</name>
    <name type="synonym">Amygdalus dulcis</name>
    <dbReference type="NCBI Taxonomy" id="3755"/>
    <lineage>
        <taxon>Eukaryota</taxon>
        <taxon>Viridiplantae</taxon>
        <taxon>Streptophyta</taxon>
        <taxon>Embryophyta</taxon>
        <taxon>Tracheophyta</taxon>
        <taxon>Spermatophyta</taxon>
        <taxon>Magnoliopsida</taxon>
        <taxon>eudicotyledons</taxon>
        <taxon>Gunneridae</taxon>
        <taxon>Pentapetalae</taxon>
        <taxon>rosids</taxon>
        <taxon>fabids</taxon>
        <taxon>Rosales</taxon>
        <taxon>Rosaceae</taxon>
        <taxon>Amygdaloideae</taxon>
        <taxon>Amygdaleae</taxon>
        <taxon>Prunus</taxon>
    </lineage>
</organism>
<dbReference type="OMA" id="ICLPKHR"/>
<evidence type="ECO:0008006" key="5">
    <source>
        <dbReference type="Google" id="ProtNLM"/>
    </source>
</evidence>
<dbReference type="AlphaFoldDB" id="A0A5E4FQM5"/>
<dbReference type="PANTHER" id="PTHR11926:SF1494">
    <property type="entry name" value="FLAVONOL 3-O-GLUCOSYLTRANSFERASE UGT76E12-RELATED"/>
    <property type="match status" value="1"/>
</dbReference>
<dbReference type="PANTHER" id="PTHR11926">
    <property type="entry name" value="GLUCOSYL/GLUCURONOSYL TRANSFERASES"/>
    <property type="match status" value="1"/>
</dbReference>
<dbReference type="FunFam" id="3.40.50.2000:FF:000120">
    <property type="entry name" value="UDP-glycosyltransferase 76C1"/>
    <property type="match status" value="1"/>
</dbReference>
<gene>
    <name evidence="3" type="ORF">ALMOND_2B035681</name>
</gene>
<dbReference type="SUPFAM" id="SSF53756">
    <property type="entry name" value="UDP-Glycosyltransferase/glycogen phosphorylase"/>
    <property type="match status" value="1"/>
</dbReference>
<evidence type="ECO:0000313" key="4">
    <source>
        <dbReference type="Proteomes" id="UP000327085"/>
    </source>
</evidence>
<evidence type="ECO:0000256" key="1">
    <source>
        <dbReference type="ARBA" id="ARBA00009995"/>
    </source>
</evidence>
<feature type="non-terminal residue" evidence="3">
    <location>
        <position position="160"/>
    </location>
</feature>
<keyword evidence="2" id="KW-0808">Transferase</keyword>
<protein>
    <recommendedName>
        <fullName evidence="5">UDP-Glycosyltransferase superfamily protein</fullName>
    </recommendedName>
</protein>
<sequence length="160" mass="17895">MEKKSQSGQLLVLVPCPYQGHINPMLKLGTFLHSKGFSISIVHTHFNSPNPSNHPEFTFFPIPDGLTADEISSGNVVAIVFAINANCKASFKQCLTDRVTEHERQNKITCIIYDEFMYFSESVANDLNIPRILLRTQSATNFIARNAVIRLHSKGCTPFP</sequence>
<accession>A0A5E4FQM5</accession>
<proteinExistence type="inferred from homology"/>
<evidence type="ECO:0000256" key="2">
    <source>
        <dbReference type="ARBA" id="ARBA00022676"/>
    </source>
</evidence>
<evidence type="ECO:0000313" key="3">
    <source>
        <dbReference type="EMBL" id="VVA29774.1"/>
    </source>
</evidence>
<dbReference type="Proteomes" id="UP000327085">
    <property type="component" value="Chromosome 6"/>
</dbReference>